<reference evidence="1" key="1">
    <citation type="submission" date="2020-10" db="EMBL/GenBank/DDBJ databases">
        <title>Connecting structure to function with the recovery of over 1000 high-quality activated sludge metagenome-assembled genomes encoding full-length rRNA genes using long-read sequencing.</title>
        <authorList>
            <person name="Singleton C.M."/>
            <person name="Petriglieri F."/>
            <person name="Kristensen J.M."/>
            <person name="Kirkegaard R.H."/>
            <person name="Michaelsen T.Y."/>
            <person name="Andersen M.H."/>
            <person name="Karst S.M."/>
            <person name="Dueholm M.S."/>
            <person name="Nielsen P.H."/>
            <person name="Albertsen M."/>
        </authorList>
    </citation>
    <scope>NUCLEOTIDE SEQUENCE</scope>
    <source>
        <strain evidence="1">Hirt_18-Q3-R61-65_BATAC.395</strain>
    </source>
</reference>
<gene>
    <name evidence="1" type="ORF">IPL58_03655</name>
</gene>
<dbReference type="EMBL" id="JADJUC010000003">
    <property type="protein sequence ID" value="MBK8523286.1"/>
    <property type="molecule type" value="Genomic_DNA"/>
</dbReference>
<dbReference type="Proteomes" id="UP000886689">
    <property type="component" value="Unassembled WGS sequence"/>
</dbReference>
<name>A0A9D7PPH2_9PROT</name>
<evidence type="ECO:0000313" key="2">
    <source>
        <dbReference type="Proteomes" id="UP000886689"/>
    </source>
</evidence>
<accession>A0A9D7PPH2</accession>
<dbReference type="InterPro" id="IPR014985">
    <property type="entry name" value="WbqC"/>
</dbReference>
<evidence type="ECO:0000313" key="1">
    <source>
        <dbReference type="EMBL" id="MBK8523286.1"/>
    </source>
</evidence>
<organism evidence="1 2">
    <name type="scientific">Candidatus Proximibacter danicus</name>
    <dbReference type="NCBI Taxonomy" id="2954365"/>
    <lineage>
        <taxon>Bacteria</taxon>
        <taxon>Pseudomonadati</taxon>
        <taxon>Pseudomonadota</taxon>
        <taxon>Betaproteobacteria</taxon>
        <taxon>Candidatus Proximibacter</taxon>
    </lineage>
</organism>
<proteinExistence type="predicted"/>
<dbReference type="AlphaFoldDB" id="A0A9D7PPH2"/>
<comment type="caution">
    <text evidence="1">The sequence shown here is derived from an EMBL/GenBank/DDBJ whole genome shotgun (WGS) entry which is preliminary data.</text>
</comment>
<dbReference type="Pfam" id="PF08889">
    <property type="entry name" value="WbqC"/>
    <property type="match status" value="1"/>
</dbReference>
<protein>
    <submittedName>
        <fullName evidence="1">WbqC family protein</fullName>
    </submittedName>
</protein>
<sequence length="240" mass="26640">MQNIVAIHQPNFLPWLGYFDKMARCDSFVFLDDVQIQKTGGGWANRVKMAVSGQAKWITAPIDRSYHGVRNINETRFVVENDWRQTVLKTLRASYRRAPYFSYAMNLLEPLLLNPDDNLSTYNSNCILGIASELGISKEKCRWSSSLTHSGQSNDLLVSIVQTVNGNAYMCGGGASGYQDPQFFAEASISLVYQNFVPDPYPQINTDVFVAGLSIVDVLMNIGMDGAREMLSNSAGRAST</sequence>